<feature type="compositionally biased region" description="Basic and acidic residues" evidence="1">
    <location>
        <begin position="16"/>
        <end position="36"/>
    </location>
</feature>
<name>A0A6H5IWM3_9HYME</name>
<evidence type="ECO:0000313" key="2">
    <source>
        <dbReference type="EMBL" id="CAB0041918.1"/>
    </source>
</evidence>
<protein>
    <submittedName>
        <fullName evidence="2">Uncharacterized protein</fullName>
    </submittedName>
</protein>
<gene>
    <name evidence="2" type="ORF">TBRA_LOCUS13562</name>
</gene>
<keyword evidence="3" id="KW-1185">Reference proteome</keyword>
<sequence length="269" mass="30440">MEAIYGRAKPFFRTRAPHESRESRKGRKRHEEEAHSGVERISVDGIKLKLKNEIHVLSAKRDSIYRGKPPSLYRYLYIRAKLRSQLRSLQQRRRLTRPHVKGMKKRAGLRSWDLLELPVAGVNSRSPSRFHLIISGIIGLSSKLGIAACSRYRYCHDGAATPSAKPMNSRSSSSSGSICSNRNSNTQPSSQLSIQYISCTGEHAQSTTRSRIADKGLIYPYVLHYRRYMARVHPLVYTAEVSNSSSSASNVTRKCKSIICKAETSRRVY</sequence>
<evidence type="ECO:0000313" key="3">
    <source>
        <dbReference type="Proteomes" id="UP000479190"/>
    </source>
</evidence>
<evidence type="ECO:0000256" key="1">
    <source>
        <dbReference type="SAM" id="MobiDB-lite"/>
    </source>
</evidence>
<accession>A0A6H5IWM3</accession>
<dbReference type="Proteomes" id="UP000479190">
    <property type="component" value="Unassembled WGS sequence"/>
</dbReference>
<organism evidence="2 3">
    <name type="scientific">Trichogramma brassicae</name>
    <dbReference type="NCBI Taxonomy" id="86971"/>
    <lineage>
        <taxon>Eukaryota</taxon>
        <taxon>Metazoa</taxon>
        <taxon>Ecdysozoa</taxon>
        <taxon>Arthropoda</taxon>
        <taxon>Hexapoda</taxon>
        <taxon>Insecta</taxon>
        <taxon>Pterygota</taxon>
        <taxon>Neoptera</taxon>
        <taxon>Endopterygota</taxon>
        <taxon>Hymenoptera</taxon>
        <taxon>Apocrita</taxon>
        <taxon>Proctotrupomorpha</taxon>
        <taxon>Chalcidoidea</taxon>
        <taxon>Trichogrammatidae</taxon>
        <taxon>Trichogramma</taxon>
    </lineage>
</organism>
<feature type="compositionally biased region" description="Low complexity" evidence="1">
    <location>
        <begin position="168"/>
        <end position="185"/>
    </location>
</feature>
<proteinExistence type="predicted"/>
<feature type="region of interest" description="Disordered" evidence="1">
    <location>
        <begin position="1"/>
        <end position="36"/>
    </location>
</feature>
<dbReference type="AlphaFoldDB" id="A0A6H5IWM3"/>
<dbReference type="EMBL" id="CADCXV010001139">
    <property type="protein sequence ID" value="CAB0041918.1"/>
    <property type="molecule type" value="Genomic_DNA"/>
</dbReference>
<feature type="region of interest" description="Disordered" evidence="1">
    <location>
        <begin position="160"/>
        <end position="188"/>
    </location>
</feature>
<reference evidence="2 3" key="1">
    <citation type="submission" date="2020-02" db="EMBL/GenBank/DDBJ databases">
        <authorList>
            <person name="Ferguson B K."/>
        </authorList>
    </citation>
    <scope>NUCLEOTIDE SEQUENCE [LARGE SCALE GENOMIC DNA]</scope>
</reference>